<dbReference type="PIRSF" id="PIRSF018266">
    <property type="entry name" value="FecR"/>
    <property type="match status" value="1"/>
</dbReference>
<dbReference type="RefSeq" id="WP_130854377.1">
    <property type="nucleotide sequence ID" value="NZ_JBHLWO010000001.1"/>
</dbReference>
<reference evidence="3 4" key="1">
    <citation type="submission" date="2024-09" db="EMBL/GenBank/DDBJ databases">
        <authorList>
            <person name="Sun Q."/>
            <person name="Mori K."/>
        </authorList>
    </citation>
    <scope>NUCLEOTIDE SEQUENCE [LARGE SCALE GENOMIC DNA]</scope>
    <source>
        <strain evidence="3 4">CCM 7765</strain>
    </source>
</reference>
<evidence type="ECO:0000313" key="3">
    <source>
        <dbReference type="EMBL" id="MFC0317879.1"/>
    </source>
</evidence>
<accession>A0ABV6HH25</accession>
<dbReference type="Pfam" id="PF04773">
    <property type="entry name" value="FecR"/>
    <property type="match status" value="1"/>
</dbReference>
<organism evidence="3 4">
    <name type="scientific">Olivibacter oleidegradans</name>
    <dbReference type="NCBI Taxonomy" id="760123"/>
    <lineage>
        <taxon>Bacteria</taxon>
        <taxon>Pseudomonadati</taxon>
        <taxon>Bacteroidota</taxon>
        <taxon>Sphingobacteriia</taxon>
        <taxon>Sphingobacteriales</taxon>
        <taxon>Sphingobacteriaceae</taxon>
        <taxon>Olivibacter</taxon>
    </lineage>
</organism>
<comment type="caution">
    <text evidence="3">The sequence shown here is derived from an EMBL/GenBank/DDBJ whole genome shotgun (WGS) entry which is preliminary data.</text>
</comment>
<protein>
    <submittedName>
        <fullName evidence="3">FecR family protein</fullName>
    </submittedName>
</protein>
<evidence type="ECO:0000313" key="4">
    <source>
        <dbReference type="Proteomes" id="UP001589774"/>
    </source>
</evidence>
<evidence type="ECO:0000259" key="1">
    <source>
        <dbReference type="Pfam" id="PF04773"/>
    </source>
</evidence>
<proteinExistence type="predicted"/>
<dbReference type="InterPro" id="IPR032508">
    <property type="entry name" value="FecR_C"/>
</dbReference>
<feature type="domain" description="FecR protein" evidence="1">
    <location>
        <begin position="117"/>
        <end position="199"/>
    </location>
</feature>
<dbReference type="Gene3D" id="3.55.50.30">
    <property type="match status" value="1"/>
</dbReference>
<dbReference type="EMBL" id="JBHLWO010000001">
    <property type="protein sequence ID" value="MFC0317879.1"/>
    <property type="molecule type" value="Genomic_DNA"/>
</dbReference>
<dbReference type="InterPro" id="IPR006860">
    <property type="entry name" value="FecR"/>
</dbReference>
<keyword evidence="4" id="KW-1185">Reference proteome</keyword>
<dbReference type="Pfam" id="PF16344">
    <property type="entry name" value="FecR_C"/>
    <property type="match status" value="1"/>
</dbReference>
<sequence length="327" mass="37814">MLDKDLFKRFLENKCNAEEAERVANYLKTHPEAFELLLPETEWEQTLQEYSYDKKHRVYRLSPWIYKAAIVLLSLGAIHLLYERQRDQKKVLIQNKEIATIGNSEVKENISDKTLFFTLEDGSDIQLEPNSKIEFPIDFTSNRTITLTGMAVFNVANDPEHPFKVLAKDVETTVLGTRFEISAFPKQDQVSVRLLTGKISVRNKNHQKRTILIPGQQYTLTPTGSSVTNFRRKELKKTNKPLINTTSTVTRKGDSLLFDKQPLSFVFTVLSKEFDTPINFNKDAVRKKFFTGYVIKSRSLEKELTNIVLMNKLTLENDTTHHRLLIK</sequence>
<evidence type="ECO:0000259" key="2">
    <source>
        <dbReference type="Pfam" id="PF16344"/>
    </source>
</evidence>
<gene>
    <name evidence="3" type="ORF">ACFFI0_06145</name>
</gene>
<name>A0ABV6HH25_9SPHI</name>
<dbReference type="PANTHER" id="PTHR30273">
    <property type="entry name" value="PERIPLASMIC SIGNAL SENSOR AND SIGMA FACTOR ACTIVATOR FECR-RELATED"/>
    <property type="match status" value="1"/>
</dbReference>
<dbReference type="PANTHER" id="PTHR30273:SF2">
    <property type="entry name" value="PROTEIN FECR"/>
    <property type="match status" value="1"/>
</dbReference>
<dbReference type="InterPro" id="IPR012373">
    <property type="entry name" value="Ferrdict_sens_TM"/>
</dbReference>
<dbReference type="Proteomes" id="UP001589774">
    <property type="component" value="Unassembled WGS sequence"/>
</dbReference>
<feature type="domain" description="Protein FecR C-terminal" evidence="2">
    <location>
        <begin position="256"/>
        <end position="316"/>
    </location>
</feature>
<dbReference type="Gene3D" id="2.60.120.1440">
    <property type="match status" value="1"/>
</dbReference>